<protein>
    <submittedName>
        <fullName evidence="1">Uncharacterized protein</fullName>
    </submittedName>
</protein>
<dbReference type="Proteomes" id="UP000183174">
    <property type="component" value="Unassembled WGS sequence"/>
</dbReference>
<reference evidence="1 2" key="1">
    <citation type="submission" date="2016-08" db="EMBL/GenBank/DDBJ databases">
        <authorList>
            <person name="Seilhamer J.J."/>
        </authorList>
    </citation>
    <scope>NUCLEOTIDE SEQUENCE [LARGE SCALE GENOMIC DNA]</scope>
    <source>
        <strain evidence="1 2">CCBAU 10071</strain>
    </source>
</reference>
<organism evidence="1 2">
    <name type="scientific">Bradyrhizobium yuanmingense</name>
    <dbReference type="NCBI Taxonomy" id="108015"/>
    <lineage>
        <taxon>Bacteria</taxon>
        <taxon>Pseudomonadati</taxon>
        <taxon>Pseudomonadota</taxon>
        <taxon>Alphaproteobacteria</taxon>
        <taxon>Hyphomicrobiales</taxon>
        <taxon>Nitrobacteraceae</taxon>
        <taxon>Bradyrhizobium</taxon>
    </lineage>
</organism>
<gene>
    <name evidence="1" type="ORF">GA0061099_1004432</name>
</gene>
<sequence length="87" mass="9455">MAPRRLGLHLSSDGSALNVPTGSPRVLLMFDGRKELQLARQSEIGVGNAQKHIGEALRRCGIIRARSILLRKLATIVGFEHSAPKES</sequence>
<dbReference type="AlphaFoldDB" id="A0A1C3VR20"/>
<dbReference type="EMBL" id="FMAE01000004">
    <property type="protein sequence ID" value="SCB30212.1"/>
    <property type="molecule type" value="Genomic_DNA"/>
</dbReference>
<name>A0A1C3VR20_9BRAD</name>
<accession>A0A1C3VR20</accession>
<proteinExistence type="predicted"/>
<evidence type="ECO:0000313" key="2">
    <source>
        <dbReference type="Proteomes" id="UP000183174"/>
    </source>
</evidence>
<evidence type="ECO:0000313" key="1">
    <source>
        <dbReference type="EMBL" id="SCB30212.1"/>
    </source>
</evidence>